<comment type="caution">
    <text evidence="3">The sequence shown here is derived from an EMBL/GenBank/DDBJ whole genome shotgun (WGS) entry which is preliminary data.</text>
</comment>
<evidence type="ECO:0000313" key="2">
    <source>
        <dbReference type="EMBL" id="KAG0476908.1"/>
    </source>
</evidence>
<dbReference type="AlphaFoldDB" id="A0A835UWK9"/>
<feature type="region of interest" description="Disordered" evidence="1">
    <location>
        <begin position="146"/>
        <end position="189"/>
    </location>
</feature>
<sequence length="217" mass="23446">MSPSLQQMDGIWSPLMNGSNENKNADGEGGDELLESSDGGIIRHPRAFHAQRIDHWRGKEGPSSRSSGDRVGSSGLNSHLFFFRFSSRALPVEGGSPAKMRRAVHGARLRWGFKLPFFEQWRGDRGWPAQTAEAVGGCDIVSGRIGPFTRRGGSESGPKMPSPQGPGEAEARRPKAGHRTAQPGWKNESTLTVGSLKDLGSKVLKEFLGLCPYPPAA</sequence>
<name>A0A835UWK9_VANPL</name>
<feature type="region of interest" description="Disordered" evidence="1">
    <location>
        <begin position="53"/>
        <end position="72"/>
    </location>
</feature>
<evidence type="ECO:0000313" key="3">
    <source>
        <dbReference type="EMBL" id="KAG0478554.1"/>
    </source>
</evidence>
<dbReference type="EMBL" id="JADCNM010000006">
    <property type="protein sequence ID" value="KAG0478554.1"/>
    <property type="molecule type" value="Genomic_DNA"/>
</dbReference>
<feature type="region of interest" description="Disordered" evidence="1">
    <location>
        <begin position="1"/>
        <end position="38"/>
    </location>
</feature>
<reference evidence="4 5" key="1">
    <citation type="journal article" date="2020" name="Nat. Food">
        <title>A phased Vanilla planifolia genome enables genetic improvement of flavour and production.</title>
        <authorList>
            <person name="Hasing T."/>
            <person name="Tang H."/>
            <person name="Brym M."/>
            <person name="Khazi F."/>
            <person name="Huang T."/>
            <person name="Chambers A.H."/>
        </authorList>
    </citation>
    <scope>NUCLEOTIDE SEQUENCE [LARGE SCALE GENOMIC DNA]</scope>
    <source>
        <tissue evidence="3">Leaf</tissue>
    </source>
</reference>
<organism evidence="3 5">
    <name type="scientific">Vanilla planifolia</name>
    <name type="common">Vanilla</name>
    <dbReference type="NCBI Taxonomy" id="51239"/>
    <lineage>
        <taxon>Eukaryota</taxon>
        <taxon>Viridiplantae</taxon>
        <taxon>Streptophyta</taxon>
        <taxon>Embryophyta</taxon>
        <taxon>Tracheophyta</taxon>
        <taxon>Spermatophyta</taxon>
        <taxon>Magnoliopsida</taxon>
        <taxon>Liliopsida</taxon>
        <taxon>Asparagales</taxon>
        <taxon>Orchidaceae</taxon>
        <taxon>Vanilloideae</taxon>
        <taxon>Vanilleae</taxon>
        <taxon>Vanilla</taxon>
    </lineage>
</organism>
<dbReference type="EMBL" id="JADCNL010000006">
    <property type="protein sequence ID" value="KAG0476908.1"/>
    <property type="molecule type" value="Genomic_DNA"/>
</dbReference>
<evidence type="ECO:0000313" key="5">
    <source>
        <dbReference type="Proteomes" id="UP000639772"/>
    </source>
</evidence>
<evidence type="ECO:0000313" key="4">
    <source>
        <dbReference type="Proteomes" id="UP000636800"/>
    </source>
</evidence>
<keyword evidence="4" id="KW-1185">Reference proteome</keyword>
<dbReference type="Proteomes" id="UP000636800">
    <property type="component" value="Chromosome 6"/>
</dbReference>
<feature type="compositionally biased region" description="Low complexity" evidence="1">
    <location>
        <begin position="63"/>
        <end position="72"/>
    </location>
</feature>
<feature type="compositionally biased region" description="Basic and acidic residues" evidence="1">
    <location>
        <begin position="53"/>
        <end position="62"/>
    </location>
</feature>
<protein>
    <submittedName>
        <fullName evidence="3">Uncharacterized protein</fullName>
    </submittedName>
</protein>
<accession>A0A835UWK9</accession>
<proteinExistence type="predicted"/>
<dbReference type="Proteomes" id="UP000639772">
    <property type="component" value="Chromosome 6"/>
</dbReference>
<gene>
    <name evidence="3" type="ORF">HPP92_013273</name>
    <name evidence="2" type="ORF">HPP92_013749</name>
</gene>
<evidence type="ECO:0000256" key="1">
    <source>
        <dbReference type="SAM" id="MobiDB-lite"/>
    </source>
</evidence>